<proteinExistence type="predicted"/>
<dbReference type="EMBL" id="KY052823">
    <property type="protein sequence ID" value="ASF00243.1"/>
    <property type="molecule type" value="Genomic_DNA"/>
</dbReference>
<evidence type="ECO:0000313" key="1">
    <source>
        <dbReference type="EMBL" id="ASF00243.1"/>
    </source>
</evidence>
<protein>
    <submittedName>
        <fullName evidence="1">Uncharacterized protein</fullName>
    </submittedName>
</protein>
<sequence>MIIKDVVLKLEDHIKSIGGTIDESTAYMDNYCHKITFKINEKEYTVDLTDLDIVNTFNV</sequence>
<reference evidence="1" key="1">
    <citation type="submission" date="2016-10" db="EMBL/GenBank/DDBJ databases">
        <authorList>
            <person name="Varghese N."/>
        </authorList>
    </citation>
    <scope>NUCLEOTIDE SEQUENCE</scope>
</reference>
<name>A0A218MLT7_9VIRU</name>
<organism evidence="1">
    <name type="scientific">uncultured virus</name>
    <dbReference type="NCBI Taxonomy" id="340016"/>
    <lineage>
        <taxon>Viruses</taxon>
        <taxon>environmental samples</taxon>
    </lineage>
</organism>
<accession>A0A218MLT7</accession>
<reference evidence="1" key="2">
    <citation type="journal article" date="2017" name="Nat. Commun.">
        <title>Single-virus genomics reveals hidden cosmopolitan and abundant viruses.</title>
        <authorList>
            <person name="Martinez-Hernandez F."/>
            <person name="Fornas O."/>
            <person name="Lluesma Gomez M."/>
            <person name="Bolduc B."/>
            <person name="de la Cruz Pena M.J."/>
            <person name="Martinez J.M."/>
            <person name="Anton J."/>
            <person name="Gasol J.M."/>
            <person name="Rosselli R."/>
            <person name="Rodriguez-Valera F."/>
            <person name="Sullivan M.B."/>
            <person name="Acinas S.G."/>
            <person name="Martinez-Garcia M."/>
        </authorList>
    </citation>
    <scope>NUCLEOTIDE SEQUENCE</scope>
</reference>